<evidence type="ECO:0008006" key="3">
    <source>
        <dbReference type="Google" id="ProtNLM"/>
    </source>
</evidence>
<comment type="caution">
    <text evidence="1">The sequence shown here is derived from an EMBL/GenBank/DDBJ whole genome shotgun (WGS) entry which is preliminary data.</text>
</comment>
<organism evidence="1 2">
    <name type="scientific">Chryseobacterium kimseyorum</name>
    <dbReference type="NCBI Taxonomy" id="2984028"/>
    <lineage>
        <taxon>Bacteria</taxon>
        <taxon>Pseudomonadati</taxon>
        <taxon>Bacteroidota</taxon>
        <taxon>Flavobacteriia</taxon>
        <taxon>Flavobacteriales</taxon>
        <taxon>Weeksellaceae</taxon>
        <taxon>Chryseobacterium group</taxon>
        <taxon>Chryseobacterium</taxon>
    </lineage>
</organism>
<gene>
    <name evidence="1" type="ORF">OMO38_13100</name>
</gene>
<evidence type="ECO:0000313" key="2">
    <source>
        <dbReference type="Proteomes" id="UP001163731"/>
    </source>
</evidence>
<dbReference type="Proteomes" id="UP001163731">
    <property type="component" value="Unassembled WGS sequence"/>
</dbReference>
<reference evidence="1" key="1">
    <citation type="submission" date="2022-10" db="EMBL/GenBank/DDBJ databases">
        <title>Chryseobacterium babae sp. nov. isolated from the gut of the beetle Oryctes rhinoceros, and Chryseobacterium kimseyorum sp. nov., isolated from a stick insect rearing cage.</title>
        <authorList>
            <person name="Shelomi M."/>
            <person name="Han C.-J."/>
            <person name="Chen W.-M."/>
            <person name="Chen H.-K."/>
            <person name="Liaw S.-J."/>
            <person name="Muhle E."/>
            <person name="Clermont D."/>
        </authorList>
    </citation>
    <scope>NUCLEOTIDE SEQUENCE</scope>
    <source>
        <strain evidence="1">09-1422</strain>
    </source>
</reference>
<accession>A0ABT3I081</accession>
<protein>
    <recommendedName>
        <fullName evidence="3">DUF4468 domain-containing protein</fullName>
    </recommendedName>
</protein>
<dbReference type="EMBL" id="JAPDHW010000008">
    <property type="protein sequence ID" value="MCW3169459.1"/>
    <property type="molecule type" value="Genomic_DNA"/>
</dbReference>
<keyword evidence="2" id="KW-1185">Reference proteome</keyword>
<name>A0ABT3I081_9FLAO</name>
<dbReference type="RefSeq" id="WP_264750635.1">
    <property type="nucleotide sequence ID" value="NZ_JAPDHW010000008.1"/>
</dbReference>
<sequence>MKSKIFLPLMIFYFGIACSQTKENLVEVEKINRYIELIDKDVKSKGFNFSIKGKDKIINYKYWKKGNEIVKISREWKQNNGQFIDTYTDYFLLKNEERVYANQSIIFNKKLDKEMMGGWSCTFWFHKNKVIHTTSLGHGKTEDDSWDYEKEMKENFDYMMKQVQKIEKEKKEIG</sequence>
<dbReference type="PROSITE" id="PS51257">
    <property type="entry name" value="PROKAR_LIPOPROTEIN"/>
    <property type="match status" value="1"/>
</dbReference>
<evidence type="ECO:0000313" key="1">
    <source>
        <dbReference type="EMBL" id="MCW3169459.1"/>
    </source>
</evidence>
<proteinExistence type="predicted"/>